<feature type="domain" description="DNA2/NAM7 helicase helicase" evidence="2">
    <location>
        <begin position="236"/>
        <end position="286"/>
    </location>
</feature>
<dbReference type="InterPro" id="IPR047187">
    <property type="entry name" value="SF1_C_Upf1"/>
</dbReference>
<evidence type="ECO:0000259" key="3">
    <source>
        <dbReference type="Pfam" id="PF13087"/>
    </source>
</evidence>
<keyword evidence="1" id="KW-0547">Nucleotide-binding</keyword>
<gene>
    <name evidence="4" type="ORF">NA57DRAFT_37757</name>
</gene>
<dbReference type="CDD" id="cd18808">
    <property type="entry name" value="SF1_C_Upf1"/>
    <property type="match status" value="1"/>
</dbReference>
<dbReference type="PANTHER" id="PTHR10887">
    <property type="entry name" value="DNA2/NAM7 HELICASE FAMILY"/>
    <property type="match status" value="1"/>
</dbReference>
<dbReference type="GO" id="GO:0005829">
    <property type="term" value="C:cytosol"/>
    <property type="evidence" value="ECO:0007669"/>
    <property type="project" value="TreeGrafter"/>
</dbReference>
<dbReference type="SUPFAM" id="SSF52540">
    <property type="entry name" value="P-loop containing nucleoside triphosphate hydrolases"/>
    <property type="match status" value="1"/>
</dbReference>
<accession>A0A9P4IHG8</accession>
<protein>
    <submittedName>
        <fullName evidence="4">P-loop containing nucleoside triphosphate hydrolase protein</fullName>
    </submittedName>
</protein>
<evidence type="ECO:0000259" key="2">
    <source>
        <dbReference type="Pfam" id="PF13086"/>
    </source>
</evidence>
<keyword evidence="1" id="KW-0347">Helicase</keyword>
<dbReference type="InterPro" id="IPR041679">
    <property type="entry name" value="DNA2/NAM7-like_C"/>
</dbReference>
<evidence type="ECO:0000313" key="5">
    <source>
        <dbReference type="Proteomes" id="UP000799772"/>
    </source>
</evidence>
<dbReference type="GO" id="GO:0004386">
    <property type="term" value="F:helicase activity"/>
    <property type="evidence" value="ECO:0007669"/>
    <property type="project" value="InterPro"/>
</dbReference>
<evidence type="ECO:0000256" key="1">
    <source>
        <dbReference type="ARBA" id="ARBA00022806"/>
    </source>
</evidence>
<feature type="domain" description="DNA2/NAM7 helicase helicase" evidence="2">
    <location>
        <begin position="67"/>
        <end position="150"/>
    </location>
</feature>
<sequence length="624" mass="69789">MRLALTLIRKSLVPSDRAGEALPEPNDTPETDRPWTARMLFPEDSDGARQESLNNATISRILYDPILNFEQQKAVESVCSQDYGEVPFLISGPPGTGKTKTVVEIALQLVTRGTSALLVCAPSDPAADTLARRLKLHLEPSDLLRLCAPSRTFAEVPSSLLPYCYIEDTFFSMPPLEQMMRYKIVVTTCRDASMLITAGLTNDDLSCAEHRLRSVLHPESRFELPDERIKLHWSGLLIDEAAQATEPEAMIPLAVVAPPSSRHLIRRPPCLVMVGDYQQLGPRTSSRSAAIQTSLFERLFRRSIYKDHPLARCREGYRPLKVLTEDMLPILRPPFANLIQNYRSHPAILAVPSALFYMDTLVPEADKPKTDGLLKWQGWQGRQWPVLLWPNTGPDEIEHDGGGWYNISEARKACQYALSLARSGLVAQQDICIMSPFQAQVRLLRRFARSDQFGLPNVNIGPMEAFQGLESRVVILCTTRSRTRFLEQDKQNGFGIINEPKRQNVALTRAMAGLIVIGSLEVLETDDCWKVFLAFCKRNGLWDNTEAGAETVGAMEPSKVETQPSSQISVLEKVLLMRETHALMDPGADISFATGLEDEMWLSGMAATMSLTEEDDFEFDTKEQ</sequence>
<dbReference type="GO" id="GO:0016787">
    <property type="term" value="F:hydrolase activity"/>
    <property type="evidence" value="ECO:0007669"/>
    <property type="project" value="UniProtKB-KW"/>
</dbReference>
<dbReference type="EMBL" id="ML978125">
    <property type="protein sequence ID" value="KAF2099727.1"/>
    <property type="molecule type" value="Genomic_DNA"/>
</dbReference>
<dbReference type="AlphaFoldDB" id="A0A9P4IHG8"/>
<dbReference type="InterPro" id="IPR027417">
    <property type="entry name" value="P-loop_NTPase"/>
</dbReference>
<dbReference type="Pfam" id="PF13087">
    <property type="entry name" value="AAA_12"/>
    <property type="match status" value="1"/>
</dbReference>
<dbReference type="Proteomes" id="UP000799772">
    <property type="component" value="Unassembled WGS sequence"/>
</dbReference>
<dbReference type="Pfam" id="PF13086">
    <property type="entry name" value="AAA_11"/>
    <property type="match status" value="2"/>
</dbReference>
<keyword evidence="4" id="KW-0378">Hydrolase</keyword>
<dbReference type="InterPro" id="IPR041677">
    <property type="entry name" value="DNA2/NAM7_AAA_11"/>
</dbReference>
<dbReference type="PANTHER" id="PTHR10887:SF322">
    <property type="entry name" value="HELICASE MOV-10"/>
    <property type="match status" value="1"/>
</dbReference>
<reference evidence="4" key="1">
    <citation type="journal article" date="2020" name="Stud. Mycol.">
        <title>101 Dothideomycetes genomes: a test case for predicting lifestyles and emergence of pathogens.</title>
        <authorList>
            <person name="Haridas S."/>
            <person name="Albert R."/>
            <person name="Binder M."/>
            <person name="Bloem J."/>
            <person name="Labutti K."/>
            <person name="Salamov A."/>
            <person name="Andreopoulos B."/>
            <person name="Baker S."/>
            <person name="Barry K."/>
            <person name="Bills G."/>
            <person name="Bluhm B."/>
            <person name="Cannon C."/>
            <person name="Castanera R."/>
            <person name="Culley D."/>
            <person name="Daum C."/>
            <person name="Ezra D."/>
            <person name="Gonzalez J."/>
            <person name="Henrissat B."/>
            <person name="Kuo A."/>
            <person name="Liang C."/>
            <person name="Lipzen A."/>
            <person name="Lutzoni F."/>
            <person name="Magnuson J."/>
            <person name="Mondo S."/>
            <person name="Nolan M."/>
            <person name="Ohm R."/>
            <person name="Pangilinan J."/>
            <person name="Park H.-J."/>
            <person name="Ramirez L."/>
            <person name="Alfaro M."/>
            <person name="Sun H."/>
            <person name="Tritt A."/>
            <person name="Yoshinaga Y."/>
            <person name="Zwiers L.-H."/>
            <person name="Turgeon B."/>
            <person name="Goodwin S."/>
            <person name="Spatafora J."/>
            <person name="Crous P."/>
            <person name="Grigoriev I."/>
        </authorList>
    </citation>
    <scope>NUCLEOTIDE SEQUENCE</scope>
    <source>
        <strain evidence="4">CBS 133067</strain>
    </source>
</reference>
<evidence type="ECO:0000313" key="4">
    <source>
        <dbReference type="EMBL" id="KAF2099727.1"/>
    </source>
</evidence>
<feature type="domain" description="DNA2/NAM7 helicase-like C-terminal" evidence="3">
    <location>
        <begin position="335"/>
        <end position="519"/>
    </location>
</feature>
<dbReference type="OrthoDB" id="6513042at2759"/>
<name>A0A9P4IHG8_9PEZI</name>
<dbReference type="Gene3D" id="3.40.50.300">
    <property type="entry name" value="P-loop containing nucleotide triphosphate hydrolases"/>
    <property type="match status" value="2"/>
</dbReference>
<organism evidence="4 5">
    <name type="scientific">Rhizodiscina lignyota</name>
    <dbReference type="NCBI Taxonomy" id="1504668"/>
    <lineage>
        <taxon>Eukaryota</taxon>
        <taxon>Fungi</taxon>
        <taxon>Dikarya</taxon>
        <taxon>Ascomycota</taxon>
        <taxon>Pezizomycotina</taxon>
        <taxon>Dothideomycetes</taxon>
        <taxon>Pleosporomycetidae</taxon>
        <taxon>Aulographales</taxon>
        <taxon>Rhizodiscinaceae</taxon>
        <taxon>Rhizodiscina</taxon>
    </lineage>
</organism>
<proteinExistence type="predicted"/>
<comment type="caution">
    <text evidence="4">The sequence shown here is derived from an EMBL/GenBank/DDBJ whole genome shotgun (WGS) entry which is preliminary data.</text>
</comment>
<dbReference type="GO" id="GO:0035194">
    <property type="term" value="P:regulatory ncRNA-mediated post-transcriptional gene silencing"/>
    <property type="evidence" value="ECO:0007669"/>
    <property type="project" value="TreeGrafter"/>
</dbReference>
<keyword evidence="1" id="KW-0067">ATP-binding</keyword>
<dbReference type="InterPro" id="IPR045055">
    <property type="entry name" value="DNA2/NAM7-like"/>
</dbReference>
<keyword evidence="5" id="KW-1185">Reference proteome</keyword>